<reference evidence="1 2" key="1">
    <citation type="submission" date="2020-08" db="EMBL/GenBank/DDBJ databases">
        <title>A Genomic Blueprint of the Chicken Gut Microbiome.</title>
        <authorList>
            <person name="Gilroy R."/>
            <person name="Ravi A."/>
            <person name="Getino M."/>
            <person name="Pursley I."/>
            <person name="Horton D.L."/>
            <person name="Alikhan N.-F."/>
            <person name="Baker D."/>
            <person name="Gharbi K."/>
            <person name="Hall N."/>
            <person name="Watson M."/>
            <person name="Adriaenssens E.M."/>
            <person name="Foster-Nyarko E."/>
            <person name="Jarju S."/>
            <person name="Secka A."/>
            <person name="Antonio M."/>
            <person name="Oren A."/>
            <person name="Chaudhuri R."/>
            <person name="La Ragione R.M."/>
            <person name="Hildebrand F."/>
            <person name="Pallen M.J."/>
        </authorList>
    </citation>
    <scope>NUCLEOTIDE SEQUENCE [LARGE SCALE GENOMIC DNA]</scope>
    <source>
        <strain evidence="1 2">Sa3CUA8</strain>
    </source>
</reference>
<gene>
    <name evidence="1" type="ORF">H9659_02945</name>
</gene>
<dbReference type="SUPFAM" id="SSF140500">
    <property type="entry name" value="BAS1536-like"/>
    <property type="match status" value="1"/>
</dbReference>
<comment type="caution">
    <text evidence="1">The sequence shown here is derived from an EMBL/GenBank/DDBJ whole genome shotgun (WGS) entry which is preliminary data.</text>
</comment>
<dbReference type="Pfam" id="PF09388">
    <property type="entry name" value="SpoOE-like"/>
    <property type="match status" value="1"/>
</dbReference>
<sequence>MDNLEYKIERIRRELLKTAEERGMSSVETVKLSVELDHLLNLYSYDENSSVIEKCNLESNAPIKNKIFG</sequence>
<accession>A0ABR8PGK2</accession>
<dbReference type="EMBL" id="JACSQY010000001">
    <property type="protein sequence ID" value="MBD7907295.1"/>
    <property type="molecule type" value="Genomic_DNA"/>
</dbReference>
<evidence type="ECO:0000313" key="2">
    <source>
        <dbReference type="Proteomes" id="UP000659496"/>
    </source>
</evidence>
<dbReference type="InterPro" id="IPR036638">
    <property type="entry name" value="HLH_DNA-bd_sf"/>
</dbReference>
<dbReference type="Proteomes" id="UP000659496">
    <property type="component" value="Unassembled WGS sequence"/>
</dbReference>
<name>A0ABR8PGK2_9BACL</name>
<proteinExistence type="predicted"/>
<keyword evidence="2" id="KW-1185">Reference proteome</keyword>
<dbReference type="RefSeq" id="WP_191688442.1">
    <property type="nucleotide sequence ID" value="NZ_JACSQY010000001.1"/>
</dbReference>
<evidence type="ECO:0000313" key="1">
    <source>
        <dbReference type="EMBL" id="MBD7907295.1"/>
    </source>
</evidence>
<protein>
    <submittedName>
        <fullName evidence="1">Aspartyl-phosphate phosphatase Spo0E family protein</fullName>
    </submittedName>
</protein>
<dbReference type="InterPro" id="IPR018540">
    <property type="entry name" value="Spo0E-like"/>
</dbReference>
<dbReference type="Gene3D" id="4.10.280.10">
    <property type="entry name" value="Helix-loop-helix DNA-binding domain"/>
    <property type="match status" value="1"/>
</dbReference>
<dbReference type="InterPro" id="IPR037208">
    <property type="entry name" value="Spo0E-like_sf"/>
</dbReference>
<organism evidence="1 2">
    <name type="scientific">Sporosarcina gallistercoris</name>
    <dbReference type="NCBI Taxonomy" id="2762245"/>
    <lineage>
        <taxon>Bacteria</taxon>
        <taxon>Bacillati</taxon>
        <taxon>Bacillota</taxon>
        <taxon>Bacilli</taxon>
        <taxon>Bacillales</taxon>
        <taxon>Caryophanaceae</taxon>
        <taxon>Sporosarcina</taxon>
    </lineage>
</organism>